<sequence>LLLRPLGSWDLSHTLAQSKTLTSLKRLSIQDTKCHFGKRSLSFLGFEVSSAGISPSVTKVQASLLTSAPVLQMPNMSLPFVIETDSSDYGVGAVLLQPAGNRKITNLKRPYGNYSTWHPVAYESKKLSKEEQKFPAQERELIGIVHALRVWRCFIEGCPAGYTVYSDHNPLVYFRQKLNPTSRLVRWISELELYSPDIKYKPGIENKVADTLSRVPTFKLDENVDDSILSMEPDYLYVSLDHLSEGLRNDWPLLYLSRGEDKVQDKELKQLLLAEKEKFSVQNNVVYRSVELKGQDKTLVKKDVQFIPFADRADLVSRYHVEFGHTGVKKLYILFKERYWWPYMRSDLEKWIKACPWCQLDSDANIPFITKESYQDPRTIADITARELSNLGQHRASAEAKLKAMGEKDKARWDSLIKPVSYEVGDMVMVTNEGKFSLEPKYTGPFMVTEVFSDYGTCRLETIEGRSLNTLIHKDRLKPGSSWYIPSDSRREVKAVTSTRSGRGGSGTHVVARPVPQQDDLVGYLDVSATQSMNPAENVEDLNQSEAEEHDFIEKNDDIMLFSDDTSEGSVYELAPMNISSDEDNVPQSVSNSYDSDRMDVIEDENDNVEYVAKEKSVAVDRSVATEEVIVTKKFVDKEKSVGKDDSVVEDLKDKLVVKRKISAKKSAPVGIEIPSKGSHMQFTFRPPYNKNMVPLPSKNIKPRIFKKPVTKTDTLKVKAPEGDSYNVQRRTSFWRGGDVRPELNPGVKRDVTEFKETSPGRNKKIKK</sequence>
<feature type="region of interest" description="Disordered" evidence="7">
    <location>
        <begin position="737"/>
        <end position="768"/>
    </location>
</feature>
<dbReference type="CDD" id="cd09274">
    <property type="entry name" value="RNase_HI_RT_Ty3"/>
    <property type="match status" value="1"/>
</dbReference>
<dbReference type="InterPro" id="IPR041588">
    <property type="entry name" value="Integrase_H2C2"/>
</dbReference>
<keyword evidence="4" id="KW-0255">Endonuclease</keyword>
<dbReference type="GO" id="GO:0004519">
    <property type="term" value="F:endonuclease activity"/>
    <property type="evidence" value="ECO:0007669"/>
    <property type="project" value="UniProtKB-KW"/>
</dbReference>
<evidence type="ECO:0000313" key="11">
    <source>
        <dbReference type="Proteomes" id="UP000613177"/>
    </source>
</evidence>
<dbReference type="GO" id="GO:0016787">
    <property type="term" value="F:hydrolase activity"/>
    <property type="evidence" value="ECO:0007669"/>
    <property type="project" value="UniProtKB-KW"/>
</dbReference>
<dbReference type="PANTHER" id="PTHR37984:SF5">
    <property type="entry name" value="PROTEIN NYNRIN-LIKE"/>
    <property type="match status" value="1"/>
</dbReference>
<dbReference type="FunFam" id="1.10.340.70:FF:000001">
    <property type="entry name" value="Retrovirus-related Pol polyprotein from transposon gypsy-like Protein"/>
    <property type="match status" value="1"/>
</dbReference>
<feature type="domain" description="Integrase zinc-binding" evidence="9">
    <location>
        <begin position="308"/>
        <end position="360"/>
    </location>
</feature>
<evidence type="ECO:0000256" key="5">
    <source>
        <dbReference type="ARBA" id="ARBA00022801"/>
    </source>
</evidence>
<evidence type="ECO:0000256" key="4">
    <source>
        <dbReference type="ARBA" id="ARBA00022759"/>
    </source>
</evidence>
<feature type="domain" description="Reverse transcriptase RNase H-like" evidence="8">
    <location>
        <begin position="76"/>
        <end position="194"/>
    </location>
</feature>
<protein>
    <recommendedName>
        <fullName evidence="12">Polyprotein</fullName>
    </recommendedName>
</protein>
<evidence type="ECO:0008006" key="12">
    <source>
        <dbReference type="Google" id="ProtNLM"/>
    </source>
</evidence>
<accession>A0A8H7SH70</accession>
<dbReference type="PANTHER" id="PTHR37984">
    <property type="entry name" value="PROTEIN CBG26694"/>
    <property type="match status" value="1"/>
</dbReference>
<evidence type="ECO:0000259" key="8">
    <source>
        <dbReference type="Pfam" id="PF17917"/>
    </source>
</evidence>
<dbReference type="Pfam" id="PF17917">
    <property type="entry name" value="RT_RNaseH"/>
    <property type="match status" value="1"/>
</dbReference>
<dbReference type="GO" id="GO:0003964">
    <property type="term" value="F:RNA-directed DNA polymerase activity"/>
    <property type="evidence" value="ECO:0007669"/>
    <property type="project" value="UniProtKB-KW"/>
</dbReference>
<keyword evidence="2" id="KW-0548">Nucleotidyltransferase</keyword>
<evidence type="ECO:0000259" key="9">
    <source>
        <dbReference type="Pfam" id="PF17921"/>
    </source>
</evidence>
<feature type="non-terminal residue" evidence="10">
    <location>
        <position position="1"/>
    </location>
</feature>
<dbReference type="InterPro" id="IPR041373">
    <property type="entry name" value="RT_RNaseH"/>
</dbReference>
<dbReference type="InterPro" id="IPR050951">
    <property type="entry name" value="Retrovirus_Pol_polyprotein"/>
</dbReference>
<dbReference type="AlphaFoldDB" id="A0A8H7SH70"/>
<dbReference type="InterPro" id="IPR043502">
    <property type="entry name" value="DNA/RNA_pol_sf"/>
</dbReference>
<feature type="compositionally biased region" description="Basic and acidic residues" evidence="7">
    <location>
        <begin position="738"/>
        <end position="759"/>
    </location>
</feature>
<keyword evidence="3" id="KW-0540">Nuclease</keyword>
<name>A0A8H7SH70_9FUNG</name>
<comment type="caution">
    <text evidence="10">The sequence shown here is derived from an EMBL/GenBank/DDBJ whole genome shotgun (WGS) entry which is preliminary data.</text>
</comment>
<dbReference type="EMBL" id="JAEPRE010000444">
    <property type="protein sequence ID" value="KAG2228480.1"/>
    <property type="molecule type" value="Genomic_DNA"/>
</dbReference>
<evidence type="ECO:0000256" key="3">
    <source>
        <dbReference type="ARBA" id="ARBA00022722"/>
    </source>
</evidence>
<organism evidence="10 11">
    <name type="scientific">Thamnidium elegans</name>
    <dbReference type="NCBI Taxonomy" id="101142"/>
    <lineage>
        <taxon>Eukaryota</taxon>
        <taxon>Fungi</taxon>
        <taxon>Fungi incertae sedis</taxon>
        <taxon>Mucoromycota</taxon>
        <taxon>Mucoromycotina</taxon>
        <taxon>Mucoromycetes</taxon>
        <taxon>Mucorales</taxon>
        <taxon>Mucorineae</taxon>
        <taxon>Mucoraceae</taxon>
        <taxon>Thamnidium</taxon>
    </lineage>
</organism>
<gene>
    <name evidence="10" type="ORF">INT48_003702</name>
</gene>
<evidence type="ECO:0000256" key="1">
    <source>
        <dbReference type="ARBA" id="ARBA00022679"/>
    </source>
</evidence>
<keyword evidence="5" id="KW-0378">Hydrolase</keyword>
<evidence type="ECO:0000256" key="6">
    <source>
        <dbReference type="ARBA" id="ARBA00022918"/>
    </source>
</evidence>
<evidence type="ECO:0000256" key="2">
    <source>
        <dbReference type="ARBA" id="ARBA00022695"/>
    </source>
</evidence>
<reference evidence="10" key="1">
    <citation type="submission" date="2021-01" db="EMBL/GenBank/DDBJ databases">
        <title>Metabolic potential, ecology and presence of endohyphal bacteria is reflected in genomic diversity of Mucoromycotina.</title>
        <authorList>
            <person name="Muszewska A."/>
            <person name="Okrasinska A."/>
            <person name="Steczkiewicz K."/>
            <person name="Drgas O."/>
            <person name="Orlowska M."/>
            <person name="Perlinska-Lenart U."/>
            <person name="Aleksandrzak-Piekarczyk T."/>
            <person name="Szatraj K."/>
            <person name="Zielenkiewicz U."/>
            <person name="Pilsyk S."/>
            <person name="Malc E."/>
            <person name="Mieczkowski P."/>
            <person name="Kruszewska J.S."/>
            <person name="Biernat P."/>
            <person name="Pawlowska J."/>
        </authorList>
    </citation>
    <scope>NUCLEOTIDE SEQUENCE</scope>
    <source>
        <strain evidence="10">WA0000018081</strain>
    </source>
</reference>
<proteinExistence type="predicted"/>
<keyword evidence="6" id="KW-0695">RNA-directed DNA polymerase</keyword>
<evidence type="ECO:0000256" key="7">
    <source>
        <dbReference type="SAM" id="MobiDB-lite"/>
    </source>
</evidence>
<keyword evidence="11" id="KW-1185">Reference proteome</keyword>
<evidence type="ECO:0000313" key="10">
    <source>
        <dbReference type="EMBL" id="KAG2228480.1"/>
    </source>
</evidence>
<dbReference type="Pfam" id="PF17921">
    <property type="entry name" value="Integrase_H2C2"/>
    <property type="match status" value="1"/>
</dbReference>
<keyword evidence="1" id="KW-0808">Transferase</keyword>
<dbReference type="Proteomes" id="UP000613177">
    <property type="component" value="Unassembled WGS sequence"/>
</dbReference>
<dbReference type="SUPFAM" id="SSF56672">
    <property type="entry name" value="DNA/RNA polymerases"/>
    <property type="match status" value="1"/>
</dbReference>
<dbReference type="Gene3D" id="1.10.340.70">
    <property type="match status" value="1"/>
</dbReference>